<evidence type="ECO:0000256" key="1">
    <source>
        <dbReference type="SAM" id="Phobius"/>
    </source>
</evidence>
<organism evidence="2 3">
    <name type="scientific">Flavobacterium beibuense F44-8</name>
    <dbReference type="NCBI Taxonomy" id="1406840"/>
    <lineage>
        <taxon>Bacteria</taxon>
        <taxon>Pseudomonadati</taxon>
        <taxon>Bacteroidota</taxon>
        <taxon>Flavobacteriia</taxon>
        <taxon>Flavobacteriales</taxon>
        <taxon>Flavobacteriaceae</taxon>
        <taxon>Flavobacterium</taxon>
    </lineage>
</organism>
<keyword evidence="1" id="KW-1133">Transmembrane helix</keyword>
<sequence>MIDFEKPRNSFLFTLLLILFTITYAVFDDRWGNFGINKTVGNAWDLNFTSIIPVLSVLVLLISFLSYGIMWFFDLKLNKTFALFNLAFLIPSVGMMGSGLQFGYSLFALLMLAINIAYGIRTKKYDKKQNLQ</sequence>
<keyword evidence="1" id="KW-0812">Transmembrane</keyword>
<comment type="caution">
    <text evidence="2">The sequence shown here is derived from an EMBL/GenBank/DDBJ whole genome shotgun (WGS) entry which is preliminary data.</text>
</comment>
<feature type="transmembrane region" description="Helical" evidence="1">
    <location>
        <begin position="102"/>
        <end position="120"/>
    </location>
</feature>
<dbReference type="EMBL" id="JRLV01000003">
    <property type="protein sequence ID" value="KGO83401.1"/>
    <property type="molecule type" value="Genomic_DNA"/>
</dbReference>
<feature type="transmembrane region" description="Helical" evidence="1">
    <location>
        <begin position="80"/>
        <end position="96"/>
    </location>
</feature>
<evidence type="ECO:0000313" key="3">
    <source>
        <dbReference type="Proteomes" id="UP000030129"/>
    </source>
</evidence>
<accession>A0A0A2LVP6</accession>
<name>A0A0A2LVP6_9FLAO</name>
<keyword evidence="1" id="KW-0472">Membrane</keyword>
<evidence type="ECO:0000313" key="2">
    <source>
        <dbReference type="EMBL" id="KGO83401.1"/>
    </source>
</evidence>
<proteinExistence type="predicted"/>
<dbReference type="AlphaFoldDB" id="A0A0A2LVP6"/>
<gene>
    <name evidence="2" type="ORF">Q763_02195</name>
</gene>
<dbReference type="STRING" id="1406840.Q763_02195"/>
<dbReference type="RefSeq" id="WP_035130752.1">
    <property type="nucleotide sequence ID" value="NZ_JRLV01000003.1"/>
</dbReference>
<keyword evidence="3" id="KW-1185">Reference proteome</keyword>
<protein>
    <submittedName>
        <fullName evidence="2">Uncharacterized protein</fullName>
    </submittedName>
</protein>
<reference evidence="2 3" key="1">
    <citation type="submission" date="2013-09" db="EMBL/GenBank/DDBJ databases">
        <authorList>
            <person name="Zeng Z."/>
            <person name="Chen C."/>
        </authorList>
    </citation>
    <scope>NUCLEOTIDE SEQUENCE [LARGE SCALE GENOMIC DNA]</scope>
    <source>
        <strain evidence="2 3">F44-8</strain>
    </source>
</reference>
<dbReference type="Proteomes" id="UP000030129">
    <property type="component" value="Unassembled WGS sequence"/>
</dbReference>
<feature type="transmembrane region" description="Helical" evidence="1">
    <location>
        <begin position="51"/>
        <end position="73"/>
    </location>
</feature>